<evidence type="ECO:0000313" key="1">
    <source>
        <dbReference type="EMBL" id="KIO33000.1"/>
    </source>
</evidence>
<keyword evidence="2" id="KW-1185">Reference proteome</keyword>
<gene>
    <name evidence="1" type="ORF">M407DRAFT_18157</name>
</gene>
<protein>
    <submittedName>
        <fullName evidence="1">Uncharacterized protein</fullName>
    </submittedName>
</protein>
<proteinExistence type="predicted"/>
<reference evidence="1 2" key="1">
    <citation type="submission" date="2014-04" db="EMBL/GenBank/DDBJ databases">
        <authorList>
            <consortium name="DOE Joint Genome Institute"/>
            <person name="Kuo A."/>
            <person name="Girlanda M."/>
            <person name="Perotto S."/>
            <person name="Kohler A."/>
            <person name="Nagy L.G."/>
            <person name="Floudas D."/>
            <person name="Copeland A."/>
            <person name="Barry K.W."/>
            <person name="Cichocki N."/>
            <person name="Veneault-Fourrey C."/>
            <person name="LaButti K."/>
            <person name="Lindquist E.A."/>
            <person name="Lipzen A."/>
            <person name="Lundell T."/>
            <person name="Morin E."/>
            <person name="Murat C."/>
            <person name="Sun H."/>
            <person name="Tunlid A."/>
            <person name="Henrissat B."/>
            <person name="Grigoriev I.V."/>
            <person name="Hibbett D.S."/>
            <person name="Martin F."/>
            <person name="Nordberg H.P."/>
            <person name="Cantor M.N."/>
            <person name="Hua S.X."/>
        </authorList>
    </citation>
    <scope>NUCLEOTIDE SEQUENCE [LARGE SCALE GENOMIC DNA]</scope>
    <source>
        <strain evidence="1 2">MUT 4182</strain>
    </source>
</reference>
<evidence type="ECO:0000313" key="2">
    <source>
        <dbReference type="Proteomes" id="UP000054248"/>
    </source>
</evidence>
<dbReference type="HOGENOM" id="CLU_816816_0_0_1"/>
<dbReference type="EMBL" id="KN822951">
    <property type="protein sequence ID" value="KIO33000.1"/>
    <property type="molecule type" value="Genomic_DNA"/>
</dbReference>
<name>A0A0C3QKF7_9AGAM</name>
<dbReference type="AlphaFoldDB" id="A0A0C3QKF7"/>
<reference evidence="2" key="2">
    <citation type="submission" date="2015-01" db="EMBL/GenBank/DDBJ databases">
        <title>Evolutionary Origins and Diversification of the Mycorrhizal Mutualists.</title>
        <authorList>
            <consortium name="DOE Joint Genome Institute"/>
            <consortium name="Mycorrhizal Genomics Consortium"/>
            <person name="Kohler A."/>
            <person name="Kuo A."/>
            <person name="Nagy L.G."/>
            <person name="Floudas D."/>
            <person name="Copeland A."/>
            <person name="Barry K.W."/>
            <person name="Cichocki N."/>
            <person name="Veneault-Fourrey C."/>
            <person name="LaButti K."/>
            <person name="Lindquist E.A."/>
            <person name="Lipzen A."/>
            <person name="Lundell T."/>
            <person name="Morin E."/>
            <person name="Murat C."/>
            <person name="Riley R."/>
            <person name="Ohm R."/>
            <person name="Sun H."/>
            <person name="Tunlid A."/>
            <person name="Henrissat B."/>
            <person name="Grigoriev I.V."/>
            <person name="Hibbett D.S."/>
            <person name="Martin F."/>
        </authorList>
    </citation>
    <scope>NUCLEOTIDE SEQUENCE [LARGE SCALE GENOMIC DNA]</scope>
    <source>
        <strain evidence="2">MUT 4182</strain>
    </source>
</reference>
<dbReference type="OrthoDB" id="8048523at2759"/>
<sequence length="340" mass="38187">MLDGTSAPRLREVYLDGVEIVGWEKAFPPTLSELIVKNMDHWGPSLSELFTICISCPNITILEVSNVAVGLDPRQSSAAAPLLEFPSLRKLTLCELGEEVTQNILQRLRFPTNCVVRLFSELLTPHPSTSLTSMLGHHLDNSNDVIDQLTIWIRAEADVIKIKGPRWNITFELADTEAVRDAVLWFNSNGVTSRNDSPQHSRRSIPVSLELDYDILVDGFDFLSSISDLQCIAKIALNSADLTILSHITVRGFKQNWPFPGVRELHFKHPSPGMDPVIKLFQERRGERDELGAAAPLQKIKFGDEFKTSRPARPDSLLMLLDAVDEDTQVSWYGKQVFRD</sequence>
<organism evidence="1 2">
    <name type="scientific">Tulasnella calospora MUT 4182</name>
    <dbReference type="NCBI Taxonomy" id="1051891"/>
    <lineage>
        <taxon>Eukaryota</taxon>
        <taxon>Fungi</taxon>
        <taxon>Dikarya</taxon>
        <taxon>Basidiomycota</taxon>
        <taxon>Agaricomycotina</taxon>
        <taxon>Agaricomycetes</taxon>
        <taxon>Cantharellales</taxon>
        <taxon>Tulasnellaceae</taxon>
        <taxon>Tulasnella</taxon>
    </lineage>
</organism>
<dbReference type="Proteomes" id="UP000054248">
    <property type="component" value="Unassembled WGS sequence"/>
</dbReference>
<accession>A0A0C3QKF7</accession>